<keyword evidence="7 11" id="KW-0479">Metal-binding</keyword>
<feature type="binding site" evidence="11">
    <location>
        <position position="232"/>
    </location>
    <ligand>
        <name>a divalent metal cation</name>
        <dbReference type="ChEBI" id="CHEBI:60240"/>
        <label>2</label>
        <note>catalytic</note>
    </ligand>
</feature>
<evidence type="ECO:0000256" key="12">
    <source>
        <dbReference type="SAM" id="Phobius"/>
    </source>
</evidence>
<evidence type="ECO:0000256" key="9">
    <source>
        <dbReference type="ARBA" id="ARBA00022989"/>
    </source>
</evidence>
<dbReference type="HAMAP" id="MF_01974">
    <property type="entry name" value="MetAP_1"/>
    <property type="match status" value="1"/>
</dbReference>
<feature type="binding site" evidence="11">
    <location>
        <position position="206"/>
    </location>
    <ligand>
        <name>substrate</name>
    </ligand>
</feature>
<feature type="domain" description="Peptidase M24" evidence="13">
    <location>
        <begin position="11"/>
        <end position="99"/>
    </location>
</feature>
<feature type="binding site" evidence="11">
    <location>
        <position position="199"/>
    </location>
    <ligand>
        <name>a divalent metal cation</name>
        <dbReference type="ChEBI" id="CHEBI:60240"/>
        <label>2</label>
        <note>catalytic</note>
    </ligand>
</feature>
<feature type="domain" description="Peptidase M24" evidence="13">
    <location>
        <begin position="130"/>
        <end position="271"/>
    </location>
</feature>
<dbReference type="InterPro" id="IPR017039">
    <property type="entry name" value="Virul_fac_BrkB"/>
</dbReference>
<comment type="function">
    <text evidence="1 11">Removes the N-terminal methionine from nascent proteins. The N-terminal methionine is often cleaved when the second residue in the primary sequence is small and uncharged (Met-Ala-, Cys, Gly, Pro, Ser, Thr, or Val). Requires deformylation of the N(alpha)-formylated initiator methionine before it can be hydrolyzed.</text>
</comment>
<keyword evidence="8 11" id="KW-0378">Hydrolase</keyword>
<comment type="cofactor">
    <cofactor evidence="11">
        <name>Co(2+)</name>
        <dbReference type="ChEBI" id="CHEBI:48828"/>
    </cofactor>
    <cofactor evidence="11">
        <name>Zn(2+)</name>
        <dbReference type="ChEBI" id="CHEBI:29105"/>
    </cofactor>
    <cofactor evidence="11">
        <name>Mn(2+)</name>
        <dbReference type="ChEBI" id="CHEBI:29035"/>
    </cofactor>
    <cofactor evidence="11">
        <name>Fe(2+)</name>
        <dbReference type="ChEBI" id="CHEBI:29033"/>
    </cofactor>
    <text evidence="11">Binds 2 divalent metal cations per subunit. Has a high-affinity and a low affinity metal-binding site. The true nature of the physiological cofactor is under debate. The enzyme is active with cobalt, zinc, manganese or divalent iron ions. Most likely, methionine aminopeptidases function as mononuclear Fe(2+)-metalloproteases under physiological conditions, and the catalytically relevant metal-binding site has been assigned to the histidine-containing high-affinity site.</text>
</comment>
<reference evidence="14 15" key="1">
    <citation type="journal article" date="2008" name="PLoS ONE">
        <title>Genome sequence of a lancefield group C Streptococcus zooepidemicus strain causing epidemic nephritis: new information about an old disease.</title>
        <authorList>
            <person name="Beres S.B."/>
            <person name="Sesso R."/>
            <person name="Pinto S.W.L."/>
            <person name="Hoe N.P."/>
            <person name="Porcella S.F."/>
            <person name="Deleo F.R."/>
            <person name="Musser J.M."/>
        </authorList>
    </citation>
    <scope>NUCLEOTIDE SEQUENCE [LARGE SCALE GENOMIC DNA]</scope>
    <source>
        <strain evidence="14 15">MGCS10565</strain>
    </source>
</reference>
<feature type="binding site" evidence="11">
    <location>
        <position position="98"/>
    </location>
    <ligand>
        <name>a divalent metal cation</name>
        <dbReference type="ChEBI" id="CHEBI:60240"/>
        <label>1</label>
    </ligand>
</feature>
<feature type="binding site" evidence="11">
    <location>
        <position position="136"/>
    </location>
    <ligand>
        <name>a divalent metal cation</name>
        <dbReference type="ChEBI" id="CHEBI:60240"/>
        <label>1</label>
    </ligand>
</feature>
<evidence type="ECO:0000256" key="8">
    <source>
        <dbReference type="ARBA" id="ARBA00022801"/>
    </source>
</evidence>
<gene>
    <name evidence="11 14" type="primary">map</name>
    <name evidence="14" type="ordered locus">Sez_0699</name>
</gene>
<comment type="similarity">
    <text evidence="11">Belongs to the peptidase M24A family. Methionine aminopeptidase type 1 subfamily.</text>
</comment>
<evidence type="ECO:0000256" key="3">
    <source>
        <dbReference type="ARBA" id="ARBA00022438"/>
    </source>
</evidence>
<dbReference type="Pfam" id="PF00557">
    <property type="entry name" value="Peptidase_M24"/>
    <property type="match status" value="2"/>
</dbReference>
<keyword evidence="5 11" id="KW-0645">Protease</keyword>
<evidence type="ECO:0000256" key="11">
    <source>
        <dbReference type="HAMAP-Rule" id="MF_01974"/>
    </source>
</evidence>
<dbReference type="GO" id="GO:0006508">
    <property type="term" value="P:proteolysis"/>
    <property type="evidence" value="ECO:0007669"/>
    <property type="project" value="UniProtKB-KW"/>
</dbReference>
<keyword evidence="3 11" id="KW-0031">Aminopeptidase</keyword>
<feature type="transmembrane region" description="Helical" evidence="12">
    <location>
        <begin position="465"/>
        <end position="490"/>
    </location>
</feature>
<evidence type="ECO:0000256" key="6">
    <source>
        <dbReference type="ARBA" id="ARBA00022692"/>
    </source>
</evidence>
<comment type="catalytic activity">
    <reaction evidence="11">
        <text>Release of N-terminal amino acids, preferentially methionine, from peptides and arylamides.</text>
        <dbReference type="EC" id="3.4.11.18"/>
    </reaction>
</comment>
<keyword evidence="6 12" id="KW-0812">Transmembrane</keyword>
<dbReference type="InterPro" id="IPR002467">
    <property type="entry name" value="Pept_M24A_MAP1"/>
</dbReference>
<dbReference type="AlphaFoldDB" id="B4U245"/>
<dbReference type="NCBIfam" id="NF005583">
    <property type="entry name" value="PRK07281.1"/>
    <property type="match status" value="1"/>
</dbReference>
<feature type="binding site" evidence="11">
    <location>
        <position position="264"/>
    </location>
    <ligand>
        <name>a divalent metal cation</name>
        <dbReference type="ChEBI" id="CHEBI:60240"/>
        <label>2</label>
        <note>catalytic</note>
    </ligand>
</feature>
<evidence type="ECO:0000313" key="15">
    <source>
        <dbReference type="Proteomes" id="UP000001873"/>
    </source>
</evidence>
<keyword evidence="10 12" id="KW-0472">Membrane</keyword>
<dbReference type="Pfam" id="PF03631">
    <property type="entry name" value="Virul_fac_BrkB"/>
    <property type="match status" value="1"/>
</dbReference>
<dbReference type="EMBL" id="CP001129">
    <property type="protein sequence ID" value="ACG62062.1"/>
    <property type="molecule type" value="Genomic_DNA"/>
</dbReference>
<dbReference type="HOGENOM" id="CLU_455538_0_0_9"/>
<dbReference type="PANTHER" id="PTHR43330">
    <property type="entry name" value="METHIONINE AMINOPEPTIDASE"/>
    <property type="match status" value="1"/>
</dbReference>
<evidence type="ECO:0000256" key="4">
    <source>
        <dbReference type="ARBA" id="ARBA00022475"/>
    </source>
</evidence>
<dbReference type="GO" id="GO:0005886">
    <property type="term" value="C:plasma membrane"/>
    <property type="evidence" value="ECO:0007669"/>
    <property type="project" value="UniProtKB-SubCell"/>
</dbReference>
<feature type="binding site" evidence="11">
    <location>
        <position position="81"/>
    </location>
    <ligand>
        <name>substrate</name>
    </ligand>
</feature>
<accession>B4U245</accession>
<dbReference type="EC" id="3.4.11.18" evidence="11"/>
<dbReference type="GO" id="GO:0046872">
    <property type="term" value="F:metal ion binding"/>
    <property type="evidence" value="ECO:0007669"/>
    <property type="project" value="UniProtKB-UniRule"/>
</dbReference>
<feature type="transmembrane region" description="Helical" evidence="12">
    <location>
        <begin position="325"/>
        <end position="349"/>
    </location>
</feature>
<feature type="transmembrane region" description="Helical" evidence="12">
    <location>
        <begin position="420"/>
        <end position="445"/>
    </location>
</feature>
<proteinExistence type="inferred from homology"/>
<dbReference type="PANTHER" id="PTHR43330:SF17">
    <property type="entry name" value="METHIONINE AMINOPEPTIDASE"/>
    <property type="match status" value="1"/>
</dbReference>
<dbReference type="GO" id="GO:0070006">
    <property type="term" value="F:metalloaminopeptidase activity"/>
    <property type="evidence" value="ECO:0007669"/>
    <property type="project" value="UniProtKB-UniRule"/>
</dbReference>
<feature type="binding site" evidence="11">
    <location>
        <position position="264"/>
    </location>
    <ligand>
        <name>a divalent metal cation</name>
        <dbReference type="ChEBI" id="CHEBI:60240"/>
        <label>1</label>
    </ligand>
</feature>
<comment type="subcellular location">
    <subcellularLocation>
        <location evidence="2">Cell membrane</location>
        <topology evidence="2">Multi-pass membrane protein</topology>
    </subcellularLocation>
</comment>
<dbReference type="KEGG" id="sez:Sez_0699"/>
<evidence type="ECO:0000313" key="14">
    <source>
        <dbReference type="EMBL" id="ACG62062.1"/>
    </source>
</evidence>
<dbReference type="GO" id="GO:0005829">
    <property type="term" value="C:cytosol"/>
    <property type="evidence" value="ECO:0007669"/>
    <property type="project" value="TreeGrafter"/>
</dbReference>
<dbReference type="CDD" id="cd01086">
    <property type="entry name" value="MetAP1"/>
    <property type="match status" value="1"/>
</dbReference>
<evidence type="ECO:0000256" key="1">
    <source>
        <dbReference type="ARBA" id="ARBA00002521"/>
    </source>
</evidence>
<evidence type="ECO:0000256" key="5">
    <source>
        <dbReference type="ARBA" id="ARBA00022670"/>
    </source>
</evidence>
<keyword evidence="9 12" id="KW-1133">Transmembrane helix</keyword>
<evidence type="ECO:0000256" key="2">
    <source>
        <dbReference type="ARBA" id="ARBA00004651"/>
    </source>
</evidence>
<evidence type="ECO:0000256" key="10">
    <source>
        <dbReference type="ARBA" id="ARBA00023136"/>
    </source>
</evidence>
<dbReference type="InterPro" id="IPR000994">
    <property type="entry name" value="Pept_M24"/>
</dbReference>
<sequence>MITLKSAREIEAMDRAGDFLAGIHIGLRQIIKPGVDMWEVEEYVRRRCKEDNVLPLQIGVDGQLMDYPYATCCGLNDEVAHAFPRHYILKEGDLLKVDMVLSEPLDKAVVDVAALDFDNVAEMKKWTESYTGGLADSCWAYAVGTPSDEVKRLMDVTKEAMYRGIEQAVVGNRIGDIGAAVQQYAESHGYGVVRDLVGHGVGPTMHEEPMVPNYGTAGRGLRLKEGMVLTVEPMINTGTWEIDTDMKTGWAHKTLDGGLSCQYEHQFVITKDGPVILTSQAKKELIRMSIKKFLDKVISKWQYEPIQAFMRHFQSAEMDLSAIAVAYYLILTAFPLIVIAANIFPYLNIDISDLLRLMKEQLPKDIYRSASSIVVNIFSKPSGGVLGIATLTGLWTMSRSLASLQKAFNKAYDASEHRDFLLGHLVGLLTSLLILFLLTFALIFSTFSKAAIQVLDRHYHLNDNITTLFLFLIQPITILIIFIGLMLLYFLLPNIKIKKIRYILPGTFFTTFVMIFLSNMVGNYVVHNVERMVDIKTFGSVMVFIIMLWFIFLARILIMGAVFNATYQELSIGKLEGRSGNVVSLIKKTLGNDGAPPKK</sequence>
<dbReference type="Proteomes" id="UP000001873">
    <property type="component" value="Chromosome"/>
</dbReference>
<feature type="transmembrane region" description="Helical" evidence="12">
    <location>
        <begin position="502"/>
        <end position="521"/>
    </location>
</feature>
<evidence type="ECO:0000256" key="7">
    <source>
        <dbReference type="ARBA" id="ARBA00022723"/>
    </source>
</evidence>
<name>B4U245_STREM</name>
<organism evidence="14 15">
    <name type="scientific">Streptococcus equi subsp. zooepidemicus (strain MGCS10565)</name>
    <dbReference type="NCBI Taxonomy" id="552526"/>
    <lineage>
        <taxon>Bacteria</taxon>
        <taxon>Bacillati</taxon>
        <taxon>Bacillota</taxon>
        <taxon>Bacilli</taxon>
        <taxon>Lactobacillales</taxon>
        <taxon>Streptococcaceae</taxon>
        <taxon>Streptococcus</taxon>
    </lineage>
</organism>
<evidence type="ECO:0000259" key="13">
    <source>
        <dbReference type="Pfam" id="PF00557"/>
    </source>
</evidence>
<dbReference type="InterPro" id="IPR036005">
    <property type="entry name" value="Creatinase/aminopeptidase-like"/>
</dbReference>
<feature type="binding site" evidence="11">
    <location>
        <position position="136"/>
    </location>
    <ligand>
        <name>a divalent metal cation</name>
        <dbReference type="ChEBI" id="CHEBI:60240"/>
        <label>2</label>
        <note>catalytic</note>
    </ligand>
</feature>
<protein>
    <recommendedName>
        <fullName evidence="11">Methionine aminopeptidase</fullName>
        <shortName evidence="11">MAP</shortName>
        <shortName evidence="11">MetAP</shortName>
        <ecNumber evidence="11">3.4.11.18</ecNumber>
    </recommendedName>
    <alternativeName>
        <fullName evidence="11">Peptidase M</fullName>
    </alternativeName>
</protein>
<comment type="subunit">
    <text evidence="11">Monomer.</text>
</comment>
<feature type="transmembrane region" description="Helical" evidence="12">
    <location>
        <begin position="541"/>
        <end position="565"/>
    </location>
</feature>
<dbReference type="GO" id="GO:0004239">
    <property type="term" value="F:initiator methionyl aminopeptidase activity"/>
    <property type="evidence" value="ECO:0007669"/>
    <property type="project" value="UniProtKB-UniRule"/>
</dbReference>
<keyword evidence="4" id="KW-1003">Cell membrane</keyword>
<dbReference type="SUPFAM" id="SSF55920">
    <property type="entry name" value="Creatinase/aminopeptidase"/>
    <property type="match status" value="1"/>
</dbReference>
<dbReference type="Gene3D" id="3.90.230.10">
    <property type="entry name" value="Creatinase/methionine aminopeptidase superfamily"/>
    <property type="match status" value="1"/>
</dbReference>